<accession>A0ABS3T725</accession>
<reference evidence="1 2" key="1">
    <citation type="submission" date="2021-03" db="EMBL/GenBank/DDBJ databases">
        <title>Winogradskyella sp. nov., isolated from costal sediment.</title>
        <authorList>
            <person name="Gao C."/>
        </authorList>
    </citation>
    <scope>NUCLEOTIDE SEQUENCE [LARGE SCALE GENOMIC DNA]</scope>
    <source>
        <strain evidence="1 2">DF17</strain>
    </source>
</reference>
<evidence type="ECO:0000313" key="2">
    <source>
        <dbReference type="Proteomes" id="UP000676776"/>
    </source>
</evidence>
<dbReference type="EMBL" id="JAGEVF010000011">
    <property type="protein sequence ID" value="MBO3117686.1"/>
    <property type="molecule type" value="Genomic_DNA"/>
</dbReference>
<evidence type="ECO:0000313" key="1">
    <source>
        <dbReference type="EMBL" id="MBO3117686.1"/>
    </source>
</evidence>
<proteinExistence type="predicted"/>
<dbReference type="Proteomes" id="UP000676776">
    <property type="component" value="Unassembled WGS sequence"/>
</dbReference>
<organism evidence="1 2">
    <name type="scientific">Winogradskyella pelagia</name>
    <dbReference type="NCBI Taxonomy" id="2819984"/>
    <lineage>
        <taxon>Bacteria</taxon>
        <taxon>Pseudomonadati</taxon>
        <taxon>Bacteroidota</taxon>
        <taxon>Flavobacteriia</taxon>
        <taxon>Flavobacteriales</taxon>
        <taxon>Flavobacteriaceae</taxon>
        <taxon>Winogradskyella</taxon>
    </lineage>
</organism>
<name>A0ABS3T725_9FLAO</name>
<dbReference type="RefSeq" id="WP_208155039.1">
    <property type="nucleotide sequence ID" value="NZ_JAGEVF010000011.1"/>
</dbReference>
<sequence>MESFFKKEYAIAIALVFSLFAYSQQTITITLMVDTQSFNPETPLASCSLKAEYSRSGEVLEAWDNLENFTVPATVDDNIVWEGMSTSSGRTRVDIAKIQGENDSRIFRKRTNYGRLTEVNPHKVVESKILYSTKDKPDYKYSIYFNINNGRDTFKIDPKIKVGTKN</sequence>
<protein>
    <submittedName>
        <fullName evidence="1">Uncharacterized protein</fullName>
    </submittedName>
</protein>
<keyword evidence="2" id="KW-1185">Reference proteome</keyword>
<gene>
    <name evidence="1" type="ORF">J4050_13095</name>
</gene>
<comment type="caution">
    <text evidence="1">The sequence shown here is derived from an EMBL/GenBank/DDBJ whole genome shotgun (WGS) entry which is preliminary data.</text>
</comment>